<evidence type="ECO:0008006" key="4">
    <source>
        <dbReference type="Google" id="ProtNLM"/>
    </source>
</evidence>
<evidence type="ECO:0000256" key="1">
    <source>
        <dbReference type="SAM" id="SignalP"/>
    </source>
</evidence>
<accession>G4HJU2</accession>
<keyword evidence="1" id="KW-0732">Signal</keyword>
<feature type="signal peptide" evidence="1">
    <location>
        <begin position="1"/>
        <end position="25"/>
    </location>
</feature>
<proteinExistence type="predicted"/>
<evidence type="ECO:0000313" key="2">
    <source>
        <dbReference type="EMBL" id="EHB62546.1"/>
    </source>
</evidence>
<dbReference type="RefSeq" id="WP_007131452.1">
    <property type="nucleotide sequence ID" value="NZ_AGIP01000010.1"/>
</dbReference>
<gene>
    <name evidence="2" type="ORF">PaelaDRAFT_4289</name>
</gene>
<dbReference type="STRING" id="743719.PaelaDRAFT_4289"/>
<feature type="chain" id="PRO_5039228407" description="DUF4352 domain-containing protein" evidence="1">
    <location>
        <begin position="26"/>
        <end position="316"/>
    </location>
</feature>
<dbReference type="AlphaFoldDB" id="G4HJU2"/>
<protein>
    <recommendedName>
        <fullName evidence="4">DUF4352 domain-containing protein</fullName>
    </recommendedName>
</protein>
<dbReference type="eggNOG" id="ENOG5033U6R">
    <property type="taxonomic scope" value="Bacteria"/>
</dbReference>
<dbReference type="PATRIC" id="fig|743719.3.peg.4354"/>
<dbReference type="EMBL" id="AGIP01000010">
    <property type="protein sequence ID" value="EHB62546.1"/>
    <property type="molecule type" value="Genomic_DNA"/>
</dbReference>
<sequence length="316" mass="34482">MHRQKKTCIAMMLCAAMLSQSFVFDAYGTSAADSSVSKSASGASMFTLDKLGSVTLKQSVSVKLTDMNISVHPDGNILTYTLRYSNNSGSRVDLIDYFSKLSTPSGTIIKGKVVTSDAGKRTLPANSSQSVTYYVNIGRSAQVNGMKVSMFGWDFSSATYEKKLGGFTIPAQYSSVVPVGKSKKMKMNNISVTAKADTVQRYTINGKVYIKLGMKLSNGGTKVLSDPGYKAYLKSAGGSIFELLPESSSTGYKLQPQESRTIYYWTEIPSTMKTRGMTLQLAQEDETLKMQLPLQSFKLPAELRILPWLKAKALSL</sequence>
<reference evidence="2 3" key="1">
    <citation type="submission" date="2011-09" db="EMBL/GenBank/DDBJ databases">
        <title>The draft genome of Paenibacillus lactis 154.</title>
        <authorList>
            <consortium name="US DOE Joint Genome Institute (JGI-PGF)"/>
            <person name="Lucas S."/>
            <person name="Han J."/>
            <person name="Lapidus A."/>
            <person name="Cheng J.-F."/>
            <person name="Goodwin L."/>
            <person name="Pitluck S."/>
            <person name="Peters L."/>
            <person name="Land M.L."/>
            <person name="Hauser L."/>
            <person name="Siebers A."/>
            <person name="Thelen M."/>
            <person name="Hugenholtz P."/>
            <person name="Allgaier M."/>
            <person name="Woyke T.J."/>
        </authorList>
    </citation>
    <scope>NUCLEOTIDE SEQUENCE [LARGE SCALE GENOMIC DNA]</scope>
    <source>
        <strain evidence="2 3">154</strain>
    </source>
</reference>
<organism evidence="2 3">
    <name type="scientific">Paenibacillus lactis 154</name>
    <dbReference type="NCBI Taxonomy" id="743719"/>
    <lineage>
        <taxon>Bacteria</taxon>
        <taxon>Bacillati</taxon>
        <taxon>Bacillota</taxon>
        <taxon>Bacilli</taxon>
        <taxon>Bacillales</taxon>
        <taxon>Paenibacillaceae</taxon>
        <taxon>Paenibacillus</taxon>
    </lineage>
</organism>
<dbReference type="Proteomes" id="UP000003891">
    <property type="component" value="Unassembled WGS sequence"/>
</dbReference>
<evidence type="ECO:0000313" key="3">
    <source>
        <dbReference type="Proteomes" id="UP000003891"/>
    </source>
</evidence>
<name>G4HJU2_9BACL</name>